<gene>
    <name evidence="1" type="ORF">GGQ66_001585</name>
</gene>
<dbReference type="RefSeq" id="WP_183791179.1">
    <property type="nucleotide sequence ID" value="NZ_JACIDU010000005.1"/>
</dbReference>
<keyword evidence="2" id="KW-1185">Reference proteome</keyword>
<evidence type="ECO:0000313" key="1">
    <source>
        <dbReference type="EMBL" id="MBB4103030.1"/>
    </source>
</evidence>
<dbReference type="AlphaFoldDB" id="A0A7W6K0N5"/>
<dbReference type="Proteomes" id="UP000584824">
    <property type="component" value="Unassembled WGS sequence"/>
</dbReference>
<proteinExistence type="predicted"/>
<reference evidence="1 2" key="1">
    <citation type="submission" date="2020-08" db="EMBL/GenBank/DDBJ databases">
        <title>Genomic Encyclopedia of Type Strains, Phase IV (KMG-IV): sequencing the most valuable type-strain genomes for metagenomic binning, comparative biology and taxonomic classification.</title>
        <authorList>
            <person name="Goeker M."/>
        </authorList>
    </citation>
    <scope>NUCLEOTIDE SEQUENCE [LARGE SCALE GENOMIC DNA]</scope>
    <source>
        <strain evidence="1 2">DSM 26385</strain>
    </source>
</reference>
<accession>A0A7W6K0N5</accession>
<protein>
    <submittedName>
        <fullName evidence="1">Uncharacterized protein</fullName>
    </submittedName>
</protein>
<name>A0A7W6K0N5_9HYPH</name>
<sequence length="100" mass="11373">MSGFLPTVDILADFDRDQDRALWLLDASDGMIARDYSAIRAVLLSARFRLGLDCLDVRHSALNAVRDDRGELKSHHIELLEECRAMLRQKAYVPERDGSE</sequence>
<dbReference type="EMBL" id="JACIDU010000005">
    <property type="protein sequence ID" value="MBB4103030.1"/>
    <property type="molecule type" value="Genomic_DNA"/>
</dbReference>
<comment type="caution">
    <text evidence="1">The sequence shown here is derived from an EMBL/GenBank/DDBJ whole genome shotgun (WGS) entry which is preliminary data.</text>
</comment>
<organism evidence="1 2">
    <name type="scientific">Allorhizobium borbori</name>
    <dbReference type="NCBI Taxonomy" id="485907"/>
    <lineage>
        <taxon>Bacteria</taxon>
        <taxon>Pseudomonadati</taxon>
        <taxon>Pseudomonadota</taxon>
        <taxon>Alphaproteobacteria</taxon>
        <taxon>Hyphomicrobiales</taxon>
        <taxon>Rhizobiaceae</taxon>
        <taxon>Rhizobium/Agrobacterium group</taxon>
        <taxon>Allorhizobium</taxon>
    </lineage>
</organism>
<evidence type="ECO:0000313" key="2">
    <source>
        <dbReference type="Proteomes" id="UP000584824"/>
    </source>
</evidence>